<dbReference type="AlphaFoldDB" id="A0A511BKQ7"/>
<comment type="caution">
    <text evidence="1">The sequence shown here is derived from an EMBL/GenBank/DDBJ whole genome shotgun (WGS) entry which is preliminary data.</text>
</comment>
<proteinExistence type="predicted"/>
<name>A0A511BKQ7_9PROT</name>
<dbReference type="Gene3D" id="3.20.20.30">
    <property type="entry name" value="Luciferase-like domain"/>
    <property type="match status" value="1"/>
</dbReference>
<dbReference type="Proteomes" id="UP000321405">
    <property type="component" value="Unassembled WGS sequence"/>
</dbReference>
<dbReference type="InterPro" id="IPR036661">
    <property type="entry name" value="Luciferase-like_sf"/>
</dbReference>
<accession>A0A511BKQ7</accession>
<evidence type="ECO:0008006" key="3">
    <source>
        <dbReference type="Google" id="ProtNLM"/>
    </source>
</evidence>
<evidence type="ECO:0000313" key="1">
    <source>
        <dbReference type="EMBL" id="GEL00940.1"/>
    </source>
</evidence>
<sequence length="208" mass="22068">MFIAPYDSPATAPHIRLVWSCLSLSRAEIGTCLAKLPPGSALLVDPEDSAWIRAEAPDQNLLRLGGGGVERLRQDGTVAETMALFENCLPSQIVDHPPRSTVALDIVLEDTTEAAWEAAEILIAQGLPSTVAASALIGNAAEIAQRLEGYRALGLRDVILTAPSSRAPYDAVVTELLPLLRRSLGATDRTARIAGISNGPFEWHGAAL</sequence>
<evidence type="ECO:0000313" key="2">
    <source>
        <dbReference type="Proteomes" id="UP000321405"/>
    </source>
</evidence>
<dbReference type="RefSeq" id="WP_147091986.1">
    <property type="nucleotide sequence ID" value="NZ_BJVC01000001.1"/>
</dbReference>
<dbReference type="SUPFAM" id="SSF51679">
    <property type="entry name" value="Bacterial luciferase-like"/>
    <property type="match status" value="1"/>
</dbReference>
<organism evidence="1 2">
    <name type="scientific">Swaminathania salitolerans</name>
    <dbReference type="NCBI Taxonomy" id="182838"/>
    <lineage>
        <taxon>Bacteria</taxon>
        <taxon>Pseudomonadati</taxon>
        <taxon>Pseudomonadota</taxon>
        <taxon>Alphaproteobacteria</taxon>
        <taxon>Acetobacterales</taxon>
        <taxon>Acetobacteraceae</taxon>
        <taxon>Swaminathania</taxon>
    </lineage>
</organism>
<dbReference type="EMBL" id="BJVC01000001">
    <property type="protein sequence ID" value="GEL00940.1"/>
    <property type="molecule type" value="Genomic_DNA"/>
</dbReference>
<keyword evidence="2" id="KW-1185">Reference proteome</keyword>
<reference evidence="1 2" key="1">
    <citation type="submission" date="2019-07" db="EMBL/GenBank/DDBJ databases">
        <title>Whole genome shotgun sequence of Swaminathania salitolerans NBRC 104436.</title>
        <authorList>
            <person name="Hosoyama A."/>
            <person name="Uohara A."/>
            <person name="Ohji S."/>
            <person name="Ichikawa N."/>
        </authorList>
    </citation>
    <scope>NUCLEOTIDE SEQUENCE [LARGE SCALE GENOMIC DNA]</scope>
    <source>
        <strain evidence="1 2">NBRC 104436</strain>
    </source>
</reference>
<gene>
    <name evidence="1" type="ORF">SSA02_01030</name>
</gene>
<protein>
    <recommendedName>
        <fullName evidence="3">Luciferase-like domain-containing protein</fullName>
    </recommendedName>
</protein>
<dbReference type="GO" id="GO:0016705">
    <property type="term" value="F:oxidoreductase activity, acting on paired donors, with incorporation or reduction of molecular oxygen"/>
    <property type="evidence" value="ECO:0007669"/>
    <property type="project" value="InterPro"/>
</dbReference>
<dbReference type="OrthoDB" id="7267999at2"/>